<proteinExistence type="predicted"/>
<feature type="compositionally biased region" description="Low complexity" evidence="1">
    <location>
        <begin position="75"/>
        <end position="84"/>
    </location>
</feature>
<dbReference type="PANTHER" id="PTHR34755">
    <property type="entry name" value="SERINE/ARGININE REPETITIVE MATRIX PROTEIN 3-RELATED"/>
    <property type="match status" value="1"/>
</dbReference>
<feature type="region of interest" description="Disordered" evidence="1">
    <location>
        <begin position="62"/>
        <end position="286"/>
    </location>
</feature>
<feature type="compositionally biased region" description="Low complexity" evidence="1">
    <location>
        <begin position="177"/>
        <end position="192"/>
    </location>
</feature>
<dbReference type="PROSITE" id="PS51450">
    <property type="entry name" value="LRR"/>
    <property type="match status" value="1"/>
</dbReference>
<sequence length="925" mass="103252">MSRLEEARRASARSRTRSTLPAAEALAAVVGGGRSLRPRRAGSQGPEQAAVGVVIGGGATSVLGPASPLRRSARSGDSAAGAARMNSNRPSATNNTNTRGRRGNHAGNPHDVIINTPNHNIRPRRSTINYREDSSDDSDTASTTSDETNNGENDDDDGGERLAPPPRRSTRARSTRGRLSQTQLSTTTNSTTAPAISSGRQASGKRRRPRSGFFHEDSNDDDSQDDEILTTDHETLPTPRRGRTASSVTRARELAALHTPERKRRKFTPTSATKGRTPASSRKSKLGLAHIGGAEEDAVEEKPKVLIPWQRLEFFIWIDIFKYASAERDRDAVNFLLMASRLCKDFAEPALAALYYNPPLLNRKMAHGLVALLSLDESKTMYKYRYKVRKLRIDVQEIASKLYKGLPLDWNALFANVPMLKSIDFFHEKDNAPFRSLEVSLRWKYDAGMWDFLNGGQIPGTDHAPVRLEAWRWNGRLMTPEMTLQSLRTIHETPSFSKLKKLCLQNFHVPSMPLNNWPAVVEQEDNEGFEKFLIGEFAHAIDGLPQLEYLSIESSTIANDYLLSLLPKSLKTLELVNCWEITADDFAEYLLTRAHKLEHLYLRHNQSLSLSFLTVLGTACPFLQTLSVDLKTYNHHEFYNDSDPSYDEVLGAEEVPQWPVSLRTLELQNMRKWSAEAAENLFHSLIKAAPDLQDLRIININAKLNIPIRQRSEMRDRWEARLKGVFLRKWEDPKPLFTLRPPESPTRKQLLPAFLTSSKIPPLASKRSRTDKWVAQSIEGQQDSNSASQSTRRSARIAALSTGPSSTGGTPSPARGISNSGFRRESRSMSLSAEELSLSPREANVAGEILYRHGWCEKVELQLDNQKLTEQTLTMEDFVDGGGDDDEDEDSEWDGMDRDDDYGYGGGGMLGDLTLQSLPTCLSIS</sequence>
<dbReference type="InterPro" id="IPR001611">
    <property type="entry name" value="Leu-rich_rpt"/>
</dbReference>
<dbReference type="AlphaFoldDB" id="A0AAE0U6V9"/>
<dbReference type="InterPro" id="IPR052109">
    <property type="entry name" value="SRRM_Domain-Containing"/>
</dbReference>
<evidence type="ECO:0000313" key="2">
    <source>
        <dbReference type="EMBL" id="KAK3392634.1"/>
    </source>
</evidence>
<dbReference type="InterPro" id="IPR032675">
    <property type="entry name" value="LRR_dom_sf"/>
</dbReference>
<comment type="caution">
    <text evidence="2">The sequence shown here is derived from an EMBL/GenBank/DDBJ whole genome shotgun (WGS) entry which is preliminary data.</text>
</comment>
<keyword evidence="3" id="KW-1185">Reference proteome</keyword>
<feature type="compositionally biased region" description="Acidic residues" evidence="1">
    <location>
        <begin position="877"/>
        <end position="902"/>
    </location>
</feature>
<accession>A0AAE0U6V9</accession>
<feature type="region of interest" description="Disordered" evidence="1">
    <location>
        <begin position="877"/>
        <end position="904"/>
    </location>
</feature>
<feature type="compositionally biased region" description="Polar residues" evidence="1">
    <location>
        <begin position="268"/>
        <end position="281"/>
    </location>
</feature>
<protein>
    <submittedName>
        <fullName evidence="2">Uncharacterized protein</fullName>
    </submittedName>
</protein>
<reference evidence="2" key="2">
    <citation type="submission" date="2023-07" db="EMBL/GenBank/DDBJ databases">
        <authorList>
            <consortium name="Lawrence Berkeley National Laboratory"/>
            <person name="Haridas S."/>
            <person name="Hensen N."/>
            <person name="Bonometti L."/>
            <person name="Westerberg I."/>
            <person name="Brannstrom I.O."/>
            <person name="Guillou S."/>
            <person name="Cros-Aarteil S."/>
            <person name="Calhoun S."/>
            <person name="Kuo A."/>
            <person name="Mondo S."/>
            <person name="Pangilinan J."/>
            <person name="Riley R."/>
            <person name="LaButti K."/>
            <person name="Andreopoulos B."/>
            <person name="Lipzen A."/>
            <person name="Chen C."/>
            <person name="Yanf M."/>
            <person name="Daum C."/>
            <person name="Ng V."/>
            <person name="Clum A."/>
            <person name="Steindorff A."/>
            <person name="Ohm R."/>
            <person name="Martin F."/>
            <person name="Silar P."/>
            <person name="Natvig D."/>
            <person name="Lalanne C."/>
            <person name="Gautier V."/>
            <person name="Ament-velasquez S.L."/>
            <person name="Kruys A."/>
            <person name="Hutchinson M.I."/>
            <person name="Powell A.J."/>
            <person name="Barry K."/>
            <person name="Miller A.N."/>
            <person name="Grigoriev I.V."/>
            <person name="Debuchy R."/>
            <person name="Gladieux P."/>
            <person name="Thoren M.H."/>
            <person name="Johannesson H."/>
        </authorList>
    </citation>
    <scope>NUCLEOTIDE SEQUENCE</scope>
    <source>
        <strain evidence="2">FGSC 1904</strain>
    </source>
</reference>
<dbReference type="Proteomes" id="UP001281003">
    <property type="component" value="Unassembled WGS sequence"/>
</dbReference>
<organism evidence="2 3">
    <name type="scientific">Sordaria brevicollis</name>
    <dbReference type="NCBI Taxonomy" id="83679"/>
    <lineage>
        <taxon>Eukaryota</taxon>
        <taxon>Fungi</taxon>
        <taxon>Dikarya</taxon>
        <taxon>Ascomycota</taxon>
        <taxon>Pezizomycotina</taxon>
        <taxon>Sordariomycetes</taxon>
        <taxon>Sordariomycetidae</taxon>
        <taxon>Sordariales</taxon>
        <taxon>Sordariaceae</taxon>
        <taxon>Sordaria</taxon>
    </lineage>
</organism>
<feature type="compositionally biased region" description="Polar residues" evidence="1">
    <location>
        <begin position="778"/>
        <end position="792"/>
    </location>
</feature>
<gene>
    <name evidence="2" type="ORF">B0T20DRAFT_60924</name>
</gene>
<dbReference type="SUPFAM" id="SSF52047">
    <property type="entry name" value="RNI-like"/>
    <property type="match status" value="1"/>
</dbReference>
<evidence type="ECO:0000256" key="1">
    <source>
        <dbReference type="SAM" id="MobiDB-lite"/>
    </source>
</evidence>
<dbReference type="EMBL" id="JAUTDP010000011">
    <property type="protein sequence ID" value="KAK3392634.1"/>
    <property type="molecule type" value="Genomic_DNA"/>
</dbReference>
<evidence type="ECO:0000313" key="3">
    <source>
        <dbReference type="Proteomes" id="UP001281003"/>
    </source>
</evidence>
<dbReference type="Gene3D" id="3.80.10.10">
    <property type="entry name" value="Ribonuclease Inhibitor"/>
    <property type="match status" value="1"/>
</dbReference>
<feature type="compositionally biased region" description="Acidic residues" evidence="1">
    <location>
        <begin position="218"/>
        <end position="229"/>
    </location>
</feature>
<feature type="compositionally biased region" description="Low complexity" evidence="1">
    <location>
        <begin position="801"/>
        <end position="813"/>
    </location>
</feature>
<reference evidence="2" key="1">
    <citation type="journal article" date="2023" name="Mol. Phylogenet. Evol.">
        <title>Genome-scale phylogeny and comparative genomics of the fungal order Sordariales.</title>
        <authorList>
            <person name="Hensen N."/>
            <person name="Bonometti L."/>
            <person name="Westerberg I."/>
            <person name="Brannstrom I.O."/>
            <person name="Guillou S."/>
            <person name="Cros-Aarteil S."/>
            <person name="Calhoun S."/>
            <person name="Haridas S."/>
            <person name="Kuo A."/>
            <person name="Mondo S."/>
            <person name="Pangilinan J."/>
            <person name="Riley R."/>
            <person name="LaButti K."/>
            <person name="Andreopoulos B."/>
            <person name="Lipzen A."/>
            <person name="Chen C."/>
            <person name="Yan M."/>
            <person name="Daum C."/>
            <person name="Ng V."/>
            <person name="Clum A."/>
            <person name="Steindorff A."/>
            <person name="Ohm R.A."/>
            <person name="Martin F."/>
            <person name="Silar P."/>
            <person name="Natvig D.O."/>
            <person name="Lalanne C."/>
            <person name="Gautier V."/>
            <person name="Ament-Velasquez S.L."/>
            <person name="Kruys A."/>
            <person name="Hutchinson M.I."/>
            <person name="Powell A.J."/>
            <person name="Barry K."/>
            <person name="Miller A.N."/>
            <person name="Grigoriev I.V."/>
            <person name="Debuchy R."/>
            <person name="Gladieux P."/>
            <person name="Hiltunen Thoren M."/>
            <person name="Johannesson H."/>
        </authorList>
    </citation>
    <scope>NUCLEOTIDE SEQUENCE</scope>
    <source>
        <strain evidence="2">FGSC 1904</strain>
    </source>
</reference>
<feature type="region of interest" description="Disordered" evidence="1">
    <location>
        <begin position="766"/>
        <end position="828"/>
    </location>
</feature>
<feature type="compositionally biased region" description="Low complexity" evidence="1">
    <location>
        <begin position="140"/>
        <end position="151"/>
    </location>
</feature>
<dbReference type="PANTHER" id="PTHR34755:SF4">
    <property type="entry name" value="F-BOX DOMAIN-CONTAINING PROTEIN"/>
    <property type="match status" value="1"/>
</dbReference>
<name>A0AAE0U6V9_SORBR</name>